<dbReference type="Proteomes" id="UP000271974">
    <property type="component" value="Unassembled WGS sequence"/>
</dbReference>
<gene>
    <name evidence="1" type="ORF">EGW08_013879</name>
</gene>
<evidence type="ECO:0000313" key="1">
    <source>
        <dbReference type="EMBL" id="RUS78359.1"/>
    </source>
</evidence>
<reference evidence="1 2" key="1">
    <citation type="submission" date="2019-01" db="EMBL/GenBank/DDBJ databases">
        <title>A draft genome assembly of the solar-powered sea slug Elysia chlorotica.</title>
        <authorList>
            <person name="Cai H."/>
            <person name="Li Q."/>
            <person name="Fang X."/>
            <person name="Li J."/>
            <person name="Curtis N.E."/>
            <person name="Altenburger A."/>
            <person name="Shibata T."/>
            <person name="Feng M."/>
            <person name="Maeda T."/>
            <person name="Schwartz J.A."/>
            <person name="Shigenobu S."/>
            <person name="Lundholm N."/>
            <person name="Nishiyama T."/>
            <person name="Yang H."/>
            <person name="Hasebe M."/>
            <person name="Li S."/>
            <person name="Pierce S.K."/>
            <person name="Wang J."/>
        </authorList>
    </citation>
    <scope>NUCLEOTIDE SEQUENCE [LARGE SCALE GENOMIC DNA]</scope>
    <source>
        <strain evidence="1">EC2010</strain>
        <tissue evidence="1">Whole organism of an adult</tissue>
    </source>
</reference>
<proteinExistence type="predicted"/>
<keyword evidence="2" id="KW-1185">Reference proteome</keyword>
<comment type="caution">
    <text evidence="1">The sequence shown here is derived from an EMBL/GenBank/DDBJ whole genome shotgun (WGS) entry which is preliminary data.</text>
</comment>
<dbReference type="EMBL" id="RQTK01000515">
    <property type="protein sequence ID" value="RUS78359.1"/>
    <property type="molecule type" value="Genomic_DNA"/>
</dbReference>
<protein>
    <submittedName>
        <fullName evidence="1">Uncharacterized protein</fullName>
    </submittedName>
</protein>
<organism evidence="1 2">
    <name type="scientific">Elysia chlorotica</name>
    <name type="common">Eastern emerald elysia</name>
    <name type="synonym">Sea slug</name>
    <dbReference type="NCBI Taxonomy" id="188477"/>
    <lineage>
        <taxon>Eukaryota</taxon>
        <taxon>Metazoa</taxon>
        <taxon>Spiralia</taxon>
        <taxon>Lophotrochozoa</taxon>
        <taxon>Mollusca</taxon>
        <taxon>Gastropoda</taxon>
        <taxon>Heterobranchia</taxon>
        <taxon>Euthyneura</taxon>
        <taxon>Panpulmonata</taxon>
        <taxon>Sacoglossa</taxon>
        <taxon>Placobranchoidea</taxon>
        <taxon>Plakobranchidae</taxon>
        <taxon>Elysia</taxon>
    </lineage>
</organism>
<evidence type="ECO:0000313" key="2">
    <source>
        <dbReference type="Proteomes" id="UP000271974"/>
    </source>
</evidence>
<dbReference type="AlphaFoldDB" id="A0A3S1HFJ6"/>
<sequence>MFPVRGARYRYIHNVSCTWCTISIHSQCFLYVVHDIDTFTMFPYVVHDINTFTMFPVRDARYRYIHNVSCTWCTISIHSQCFVCVMHDINTFNIIEILKVCRVFQIL</sequence>
<name>A0A3S1HFJ6_ELYCH</name>
<accession>A0A3S1HFJ6</accession>